<dbReference type="PANTHER" id="PTHR39188">
    <property type="entry name" value="MEMBRANE-ASSOCIATED ZINC METALLOPROTEASE M50B"/>
    <property type="match status" value="1"/>
</dbReference>
<evidence type="ECO:0000256" key="9">
    <source>
        <dbReference type="ARBA" id="ARBA00022989"/>
    </source>
</evidence>
<evidence type="ECO:0000313" key="14">
    <source>
        <dbReference type="EMBL" id="MBR0663137.1"/>
    </source>
</evidence>
<sequence>MRWKDDGLAFSLPGLPPIWVHASAPLVALLLTLPLWTHGVNGRWTAALVAPAIMLSVLAHELGHALMARRLGLIPTQIRLHASGGEAVIGGWAWSRAIERRIILAGPLVNLLLGGTCLALAWLLMQVFVAAPNVPSEAIFTRPPPLPPPVVPRALYWIGGINIGLAVVNMLPAYPLDGGRLLHSLIEERWSQRRAQFWIGLCGLVLAVFTKLVFLGSLIAGMPIWSPPDIPPNWEALQAARQWRSMEGPKA</sequence>
<comment type="cofactor">
    <cofactor evidence="1">
        <name>Zn(2+)</name>
        <dbReference type="ChEBI" id="CHEBI:29105"/>
    </cofactor>
</comment>
<dbReference type="Pfam" id="PF02163">
    <property type="entry name" value="Peptidase_M50"/>
    <property type="match status" value="1"/>
</dbReference>
<gene>
    <name evidence="14" type="ORF">GXW71_02095</name>
</gene>
<name>A0ABS5ES60_9PROT</name>
<evidence type="ECO:0000256" key="6">
    <source>
        <dbReference type="ARBA" id="ARBA00022723"/>
    </source>
</evidence>
<feature type="transmembrane region" description="Helical" evidence="12">
    <location>
        <begin position="154"/>
        <end position="176"/>
    </location>
</feature>
<feature type="transmembrane region" description="Helical" evidence="12">
    <location>
        <begin position="42"/>
        <end position="60"/>
    </location>
</feature>
<keyword evidence="10" id="KW-0482">Metalloprotease</keyword>
<evidence type="ECO:0000256" key="10">
    <source>
        <dbReference type="ARBA" id="ARBA00023049"/>
    </source>
</evidence>
<keyword evidence="9 12" id="KW-1133">Transmembrane helix</keyword>
<protein>
    <recommendedName>
        <fullName evidence="13">Peptidase M50 domain-containing protein</fullName>
    </recommendedName>
</protein>
<evidence type="ECO:0000313" key="15">
    <source>
        <dbReference type="Proteomes" id="UP001196870"/>
    </source>
</evidence>
<proteinExistence type="inferred from homology"/>
<accession>A0ABS5ES60</accession>
<comment type="similarity">
    <text evidence="3">Belongs to the peptidase M50B family.</text>
</comment>
<evidence type="ECO:0000256" key="8">
    <source>
        <dbReference type="ARBA" id="ARBA00022833"/>
    </source>
</evidence>
<keyword evidence="11 12" id="KW-0472">Membrane</keyword>
<comment type="subcellular location">
    <subcellularLocation>
        <location evidence="2">Membrane</location>
        <topology evidence="2">Multi-pass membrane protein</topology>
    </subcellularLocation>
</comment>
<dbReference type="InterPro" id="IPR008915">
    <property type="entry name" value="Peptidase_M50"/>
</dbReference>
<reference evidence="15" key="1">
    <citation type="journal article" date="2021" name="Syst. Appl. Microbiol.">
        <title>Roseomonas hellenica sp. nov., isolated from roots of wild-growing Alkanna tinctoria.</title>
        <authorList>
            <person name="Rat A."/>
            <person name="Naranjo H.D."/>
            <person name="Lebbe L."/>
            <person name="Cnockaert M."/>
            <person name="Krigas N."/>
            <person name="Grigoriadou K."/>
            <person name="Maloupa E."/>
            <person name="Willems A."/>
        </authorList>
    </citation>
    <scope>NUCLEOTIDE SEQUENCE [LARGE SCALE GENOMIC DNA]</scope>
    <source>
        <strain evidence="15">LMG 31523</strain>
    </source>
</reference>
<evidence type="ECO:0000256" key="4">
    <source>
        <dbReference type="ARBA" id="ARBA00022670"/>
    </source>
</evidence>
<dbReference type="RefSeq" id="WP_211850733.1">
    <property type="nucleotide sequence ID" value="NZ_JAAGBB010000002.1"/>
</dbReference>
<evidence type="ECO:0000256" key="2">
    <source>
        <dbReference type="ARBA" id="ARBA00004141"/>
    </source>
</evidence>
<keyword evidence="8" id="KW-0862">Zinc</keyword>
<dbReference type="InterPro" id="IPR049500">
    <property type="entry name" value="Peptidase_M50B-like"/>
</dbReference>
<dbReference type="Pfam" id="PF13398">
    <property type="entry name" value="Peptidase_M50B"/>
    <property type="match status" value="1"/>
</dbReference>
<keyword evidence="15" id="KW-1185">Reference proteome</keyword>
<dbReference type="EMBL" id="JAAGBB010000002">
    <property type="protein sequence ID" value="MBR0663137.1"/>
    <property type="molecule type" value="Genomic_DNA"/>
</dbReference>
<dbReference type="Proteomes" id="UP001196870">
    <property type="component" value="Unassembled WGS sequence"/>
</dbReference>
<feature type="transmembrane region" description="Helical" evidence="12">
    <location>
        <begin position="12"/>
        <end position="36"/>
    </location>
</feature>
<feature type="domain" description="Peptidase M50" evidence="13">
    <location>
        <begin position="154"/>
        <end position="207"/>
    </location>
</feature>
<keyword evidence="6" id="KW-0479">Metal-binding</keyword>
<evidence type="ECO:0000256" key="11">
    <source>
        <dbReference type="ARBA" id="ARBA00023136"/>
    </source>
</evidence>
<evidence type="ECO:0000256" key="7">
    <source>
        <dbReference type="ARBA" id="ARBA00022801"/>
    </source>
</evidence>
<comment type="caution">
    <text evidence="14">The sequence shown here is derived from an EMBL/GenBank/DDBJ whole genome shotgun (WGS) entry which is preliminary data.</text>
</comment>
<feature type="transmembrane region" description="Helical" evidence="12">
    <location>
        <begin position="102"/>
        <end position="125"/>
    </location>
</feature>
<evidence type="ECO:0000256" key="12">
    <source>
        <dbReference type="SAM" id="Phobius"/>
    </source>
</evidence>
<keyword evidence="4" id="KW-0645">Protease</keyword>
<evidence type="ECO:0000259" key="13">
    <source>
        <dbReference type="Pfam" id="PF02163"/>
    </source>
</evidence>
<keyword evidence="5 12" id="KW-0812">Transmembrane</keyword>
<evidence type="ECO:0000256" key="3">
    <source>
        <dbReference type="ARBA" id="ARBA00007931"/>
    </source>
</evidence>
<dbReference type="PANTHER" id="PTHR39188:SF3">
    <property type="entry name" value="STAGE IV SPORULATION PROTEIN FB"/>
    <property type="match status" value="1"/>
</dbReference>
<evidence type="ECO:0000256" key="1">
    <source>
        <dbReference type="ARBA" id="ARBA00001947"/>
    </source>
</evidence>
<organism evidence="14 15">
    <name type="scientific">Plastoroseomonas hellenica</name>
    <dbReference type="NCBI Taxonomy" id="2687306"/>
    <lineage>
        <taxon>Bacteria</taxon>
        <taxon>Pseudomonadati</taxon>
        <taxon>Pseudomonadota</taxon>
        <taxon>Alphaproteobacteria</taxon>
        <taxon>Acetobacterales</taxon>
        <taxon>Acetobacteraceae</taxon>
        <taxon>Plastoroseomonas</taxon>
    </lineage>
</organism>
<evidence type="ECO:0000256" key="5">
    <source>
        <dbReference type="ARBA" id="ARBA00022692"/>
    </source>
</evidence>
<feature type="transmembrane region" description="Helical" evidence="12">
    <location>
        <begin position="197"/>
        <end position="225"/>
    </location>
</feature>
<keyword evidence="7" id="KW-0378">Hydrolase</keyword>